<feature type="compositionally biased region" description="Basic and acidic residues" evidence="1">
    <location>
        <begin position="20"/>
        <end position="42"/>
    </location>
</feature>
<reference evidence="2" key="1">
    <citation type="submission" date="2017-02" db="UniProtKB">
        <authorList>
            <consortium name="WormBaseParasite"/>
        </authorList>
    </citation>
    <scope>IDENTIFICATION</scope>
</reference>
<evidence type="ECO:0000256" key="1">
    <source>
        <dbReference type="SAM" id="MobiDB-lite"/>
    </source>
</evidence>
<protein>
    <submittedName>
        <fullName evidence="2">Movement protein</fullName>
    </submittedName>
</protein>
<accession>A0A0N4VNK7</accession>
<name>A0A0N4VNK7_ENTVE</name>
<dbReference type="WBParaSite" id="EVEC_0001257501-mRNA-1">
    <property type="protein sequence ID" value="EVEC_0001257501-mRNA-1"/>
    <property type="gene ID" value="EVEC_0001257501"/>
</dbReference>
<evidence type="ECO:0000313" key="2">
    <source>
        <dbReference type="WBParaSite" id="EVEC_0001257501-mRNA-1"/>
    </source>
</evidence>
<dbReference type="AlphaFoldDB" id="A0A0N4VNK7"/>
<organism evidence="2">
    <name type="scientific">Enterobius vermicularis</name>
    <name type="common">Human pinworm</name>
    <dbReference type="NCBI Taxonomy" id="51028"/>
    <lineage>
        <taxon>Eukaryota</taxon>
        <taxon>Metazoa</taxon>
        <taxon>Ecdysozoa</taxon>
        <taxon>Nematoda</taxon>
        <taxon>Chromadorea</taxon>
        <taxon>Rhabditida</taxon>
        <taxon>Spirurina</taxon>
        <taxon>Oxyuridomorpha</taxon>
        <taxon>Oxyuroidea</taxon>
        <taxon>Oxyuridae</taxon>
        <taxon>Enterobius</taxon>
    </lineage>
</organism>
<proteinExistence type="predicted"/>
<sequence>LLGSKLSHFSELEELPPLAEEKEQKWTTERTIGKETWERRQQSGEYDTASISSSVVNRYRTKKRDQE</sequence>
<feature type="region of interest" description="Disordered" evidence="1">
    <location>
        <begin position="20"/>
        <end position="50"/>
    </location>
</feature>